<reference evidence="8 9" key="1">
    <citation type="submission" date="2016-07" db="EMBL/GenBank/DDBJ databases">
        <title>Complete genome sequence of Altererythrobacter namhicola JCM 16345T, containing esterase-encoding genes.</title>
        <authorList>
            <person name="Cheng H."/>
            <person name="Wu Y.-H."/>
            <person name="Jian S.-L."/>
            <person name="Huo Y.-Y."/>
            <person name="Wang C.-S."/>
            <person name="Xu X.-W."/>
        </authorList>
    </citation>
    <scope>NUCLEOTIDE SEQUENCE [LARGE SCALE GENOMIC DNA]</scope>
    <source>
        <strain evidence="8 9">JCM 16345</strain>
    </source>
</reference>
<dbReference type="Proteomes" id="UP000092698">
    <property type="component" value="Chromosome"/>
</dbReference>
<keyword evidence="4" id="KW-0223">Dioxygenase</keyword>
<dbReference type="Gene3D" id="2.60.120.620">
    <property type="entry name" value="q2cbj1_9rhob like domain"/>
    <property type="match status" value="1"/>
</dbReference>
<keyword evidence="6" id="KW-0408">Iron</keyword>
<dbReference type="EMBL" id="CP016545">
    <property type="protein sequence ID" value="ANU08316.1"/>
    <property type="molecule type" value="Genomic_DNA"/>
</dbReference>
<feature type="domain" description="Fe2OG dioxygenase" evidence="7">
    <location>
        <begin position="113"/>
        <end position="223"/>
    </location>
</feature>
<gene>
    <name evidence="8" type="ORF">A6F65_02029</name>
</gene>
<dbReference type="PANTHER" id="PTHR10869:SF246">
    <property type="entry name" value="TRANSMEMBRANE PROLYL 4-HYDROXYLASE"/>
    <property type="match status" value="1"/>
</dbReference>
<dbReference type="SUPFAM" id="SSF51197">
    <property type="entry name" value="Clavaminate synthase-like"/>
    <property type="match status" value="1"/>
</dbReference>
<keyword evidence="9" id="KW-1185">Reference proteome</keyword>
<evidence type="ECO:0000256" key="3">
    <source>
        <dbReference type="ARBA" id="ARBA00022896"/>
    </source>
</evidence>
<evidence type="ECO:0000313" key="9">
    <source>
        <dbReference type="Proteomes" id="UP000092698"/>
    </source>
</evidence>
<dbReference type="InterPro" id="IPR044862">
    <property type="entry name" value="Pro_4_hyd_alph_FE2OG_OXY"/>
</dbReference>
<dbReference type="STRING" id="645517.A6F65_02029"/>
<dbReference type="PANTHER" id="PTHR10869">
    <property type="entry name" value="PROLYL 4-HYDROXYLASE ALPHA SUBUNIT"/>
    <property type="match status" value="1"/>
</dbReference>
<dbReference type="RefSeq" id="WP_067788319.1">
    <property type="nucleotide sequence ID" value="NZ_CP016545.1"/>
</dbReference>
<dbReference type="InterPro" id="IPR005123">
    <property type="entry name" value="Oxoglu/Fe-dep_dioxygenase_dom"/>
</dbReference>
<evidence type="ECO:0000256" key="1">
    <source>
        <dbReference type="ARBA" id="ARBA00001961"/>
    </source>
</evidence>
<evidence type="ECO:0000256" key="2">
    <source>
        <dbReference type="ARBA" id="ARBA00022723"/>
    </source>
</evidence>
<dbReference type="OrthoDB" id="269774at2"/>
<keyword evidence="2" id="KW-0479">Metal-binding</keyword>
<evidence type="ECO:0000313" key="8">
    <source>
        <dbReference type="EMBL" id="ANU08316.1"/>
    </source>
</evidence>
<dbReference type="GO" id="GO:0051213">
    <property type="term" value="F:dioxygenase activity"/>
    <property type="evidence" value="ECO:0007669"/>
    <property type="project" value="UniProtKB-KW"/>
</dbReference>
<evidence type="ECO:0000259" key="7">
    <source>
        <dbReference type="PROSITE" id="PS51471"/>
    </source>
</evidence>
<organism evidence="8 9">
    <name type="scientific">Paraurantiacibacter namhicola</name>
    <dbReference type="NCBI Taxonomy" id="645517"/>
    <lineage>
        <taxon>Bacteria</taxon>
        <taxon>Pseudomonadati</taxon>
        <taxon>Pseudomonadota</taxon>
        <taxon>Alphaproteobacteria</taxon>
        <taxon>Sphingomonadales</taxon>
        <taxon>Erythrobacteraceae</taxon>
        <taxon>Paraurantiacibacter</taxon>
    </lineage>
</organism>
<dbReference type="PROSITE" id="PS51471">
    <property type="entry name" value="FE2OG_OXY"/>
    <property type="match status" value="1"/>
</dbReference>
<dbReference type="Pfam" id="PF13640">
    <property type="entry name" value="2OG-FeII_Oxy_3"/>
    <property type="match status" value="1"/>
</dbReference>
<dbReference type="GO" id="GO:0005506">
    <property type="term" value="F:iron ion binding"/>
    <property type="evidence" value="ECO:0007669"/>
    <property type="project" value="InterPro"/>
</dbReference>
<dbReference type="InterPro" id="IPR045054">
    <property type="entry name" value="P4HA-like"/>
</dbReference>
<keyword evidence="3" id="KW-0847">Vitamin C</keyword>
<dbReference type="KEGG" id="anh:A6F65_02029"/>
<proteinExistence type="predicted"/>
<dbReference type="InterPro" id="IPR006620">
    <property type="entry name" value="Pro_4_hyd_alph"/>
</dbReference>
<evidence type="ECO:0000256" key="4">
    <source>
        <dbReference type="ARBA" id="ARBA00022964"/>
    </source>
</evidence>
<dbReference type="AlphaFoldDB" id="A0A1C7D9Z7"/>
<comment type="cofactor">
    <cofactor evidence="1">
        <name>L-ascorbate</name>
        <dbReference type="ChEBI" id="CHEBI:38290"/>
    </cofactor>
</comment>
<evidence type="ECO:0000256" key="6">
    <source>
        <dbReference type="ARBA" id="ARBA00023004"/>
    </source>
</evidence>
<dbReference type="SMART" id="SM00702">
    <property type="entry name" value="P4Hc"/>
    <property type="match status" value="1"/>
</dbReference>
<keyword evidence="5" id="KW-0560">Oxidoreductase</keyword>
<name>A0A1C7D9Z7_9SPHN</name>
<protein>
    <recommendedName>
        <fullName evidence="7">Fe2OG dioxygenase domain-containing protein</fullName>
    </recommendedName>
</protein>
<dbReference type="GO" id="GO:0031418">
    <property type="term" value="F:L-ascorbic acid binding"/>
    <property type="evidence" value="ECO:0007669"/>
    <property type="project" value="UniProtKB-KW"/>
</dbReference>
<sequence length="227" mass="25591">MADTNTRHSGKIPDQGALRAVGKRVRERLADNPAAYKLPTDRAEIWAVGAFYSPAECERLRDMIDGVARPSSVYEGAEDDDYRTSSSGDVDRDDPFVRKISRRIDDFLGLDSGWGEAIQGQRYLPGQQFKPHHDWFHQDSSYWDREMARGGQRCITAMAFLNDVEEGGTTDFTEVGLSVTPQTGALLVWNNADADGVPNLDTMHAGTPVIRGVKYIFTRWYRTRDWN</sequence>
<dbReference type="GO" id="GO:0016705">
    <property type="term" value="F:oxidoreductase activity, acting on paired donors, with incorporation or reduction of molecular oxygen"/>
    <property type="evidence" value="ECO:0007669"/>
    <property type="project" value="InterPro"/>
</dbReference>
<evidence type="ECO:0000256" key="5">
    <source>
        <dbReference type="ARBA" id="ARBA00023002"/>
    </source>
</evidence>
<dbReference type="PATRIC" id="fig|645517.4.peg.2012"/>
<accession>A0A1C7D9Z7</accession>